<evidence type="ECO:0000313" key="3">
    <source>
        <dbReference type="Proteomes" id="UP000675554"/>
    </source>
</evidence>
<accession>A0A8T4IK31</accession>
<keyword evidence="1" id="KW-0732">Signal</keyword>
<evidence type="ECO:0000256" key="1">
    <source>
        <dbReference type="SAM" id="SignalP"/>
    </source>
</evidence>
<comment type="caution">
    <text evidence="2">The sequence shown here is derived from an EMBL/GenBank/DDBJ whole genome shotgun (WGS) entry which is preliminary data.</text>
</comment>
<gene>
    <name evidence="2" type="ORF">KDA82_05210</name>
</gene>
<proteinExistence type="predicted"/>
<dbReference type="EMBL" id="JAGSMN010000101">
    <property type="protein sequence ID" value="MBR7672441.1"/>
    <property type="molecule type" value="Genomic_DNA"/>
</dbReference>
<organism evidence="2 3">
    <name type="scientific">Streptomyces daliensis</name>
    <dbReference type="NCBI Taxonomy" id="299421"/>
    <lineage>
        <taxon>Bacteria</taxon>
        <taxon>Bacillati</taxon>
        <taxon>Actinomycetota</taxon>
        <taxon>Actinomycetes</taxon>
        <taxon>Kitasatosporales</taxon>
        <taxon>Streptomycetaceae</taxon>
        <taxon>Streptomyces</taxon>
    </lineage>
</organism>
<dbReference type="PROSITE" id="PS51257">
    <property type="entry name" value="PROKAR_LIPOPROTEIN"/>
    <property type="match status" value="1"/>
</dbReference>
<keyword evidence="3" id="KW-1185">Reference proteome</keyword>
<name>A0A8T4IK31_9ACTN</name>
<dbReference type="AlphaFoldDB" id="A0A8T4IK31"/>
<feature type="signal peptide" evidence="1">
    <location>
        <begin position="1"/>
        <end position="33"/>
    </location>
</feature>
<evidence type="ECO:0008006" key="4">
    <source>
        <dbReference type="Google" id="ProtNLM"/>
    </source>
</evidence>
<evidence type="ECO:0000313" key="2">
    <source>
        <dbReference type="EMBL" id="MBR7672441.1"/>
    </source>
</evidence>
<feature type="non-terminal residue" evidence="2">
    <location>
        <position position="409"/>
    </location>
</feature>
<sequence length="409" mass="43815">MGARVHRRSGTGRWRGALLAVALLAGLCSCGGAPDEGAAWRDRLQSVLDAQATAVRAGDESAYLAGIAPGADGYRADQRRVFANLERLPLAAWSYRITRVRDTGGGSGGSGGSEGYDGAAARAEADVELRYRLRGYDHSPVTATERFAFTREDGRWYVSSQLSGGDRQLWDQGRVTAVRGEHSLVLGVGRDSSELRALARVADRAVPAVNAVWPRSWAARVVVEVPGSLERMAELLKAPASSYQGIAAVTTGEAGASEDAPADRVVVNPDAYGLLSEDGRQVVMTHETVHVATRAHTSDATPLWLSEGLADWAGYRGTSRTPQEAAPELARTVRTDDAPRALPDDADFRFGSDPEALGRAYEGGWLACRMVAERWGEGRLMELYLRTGRGEEKHEGDGTGVDGALREVL</sequence>
<dbReference type="Proteomes" id="UP000675554">
    <property type="component" value="Unassembled WGS sequence"/>
</dbReference>
<reference evidence="2" key="1">
    <citation type="submission" date="2021-04" db="EMBL/GenBank/DDBJ databases">
        <title>Sequencing of actinobacteria type strains.</title>
        <authorList>
            <person name="Nguyen G.-S."/>
            <person name="Wentzel A."/>
        </authorList>
    </citation>
    <scope>NUCLEOTIDE SEQUENCE</scope>
    <source>
        <strain evidence="2">DSM 42095</strain>
    </source>
</reference>
<feature type="chain" id="PRO_5038711469" description="Lipoprotein" evidence="1">
    <location>
        <begin position="34"/>
        <end position="409"/>
    </location>
</feature>
<protein>
    <recommendedName>
        <fullName evidence="4">Lipoprotein</fullName>
    </recommendedName>
</protein>